<evidence type="ECO:0000313" key="2">
    <source>
        <dbReference type="EMBL" id="MBB2975890.1"/>
    </source>
</evidence>
<sequence>MGWGPESKGMIEMAGGGTTYDTFRGNNWRRAGSDDDERFVLERVDDRQWTLLDRRSNIDNDVLAYITEIADEDSVIVSWCSRVPLGTRYLTLDDVLAELREWSERTPGHSKPNRIPSYPPLR</sequence>
<dbReference type="RefSeq" id="WP_165141246.1">
    <property type="nucleotide sequence ID" value="NZ_CP049255.1"/>
</dbReference>
<proteinExistence type="predicted"/>
<dbReference type="AlphaFoldDB" id="A0A7W4V421"/>
<organism evidence="2 3">
    <name type="scientific">Microbacterium endophyticum</name>
    <dbReference type="NCBI Taxonomy" id="1526412"/>
    <lineage>
        <taxon>Bacteria</taxon>
        <taxon>Bacillati</taxon>
        <taxon>Actinomycetota</taxon>
        <taxon>Actinomycetes</taxon>
        <taxon>Micrococcales</taxon>
        <taxon>Microbacteriaceae</taxon>
        <taxon>Microbacterium</taxon>
    </lineage>
</organism>
<gene>
    <name evidence="2" type="ORF">FHX49_001457</name>
</gene>
<dbReference type="EMBL" id="JACHWQ010000003">
    <property type="protein sequence ID" value="MBB2975890.1"/>
    <property type="molecule type" value="Genomic_DNA"/>
</dbReference>
<protein>
    <submittedName>
        <fullName evidence="2">Uncharacterized protein</fullName>
    </submittedName>
</protein>
<comment type="caution">
    <text evidence="2">The sequence shown here is derived from an EMBL/GenBank/DDBJ whole genome shotgun (WGS) entry which is preliminary data.</text>
</comment>
<dbReference type="Proteomes" id="UP000529310">
    <property type="component" value="Unassembled WGS sequence"/>
</dbReference>
<accession>A0A7W4V421</accession>
<feature type="region of interest" description="Disordered" evidence="1">
    <location>
        <begin position="103"/>
        <end position="122"/>
    </location>
</feature>
<reference evidence="2 3" key="1">
    <citation type="submission" date="2020-08" db="EMBL/GenBank/DDBJ databases">
        <title>Sequencing the genomes of 1000 actinobacteria strains.</title>
        <authorList>
            <person name="Klenk H.-P."/>
        </authorList>
    </citation>
    <scope>NUCLEOTIDE SEQUENCE [LARGE SCALE GENOMIC DNA]</scope>
    <source>
        <strain evidence="2 3">DSM 27099</strain>
    </source>
</reference>
<keyword evidence="3" id="KW-1185">Reference proteome</keyword>
<evidence type="ECO:0000256" key="1">
    <source>
        <dbReference type="SAM" id="MobiDB-lite"/>
    </source>
</evidence>
<evidence type="ECO:0000313" key="3">
    <source>
        <dbReference type="Proteomes" id="UP000529310"/>
    </source>
</evidence>
<name>A0A7W4V421_9MICO</name>